<proteinExistence type="predicted"/>
<evidence type="ECO:0000313" key="2">
    <source>
        <dbReference type="EMBL" id="KYM78954.1"/>
    </source>
</evidence>
<feature type="region of interest" description="Disordered" evidence="1">
    <location>
        <begin position="39"/>
        <end position="88"/>
    </location>
</feature>
<gene>
    <name evidence="2" type="ORF">ALC53_10508</name>
</gene>
<organism evidence="2 3">
    <name type="scientific">Atta colombica</name>
    <dbReference type="NCBI Taxonomy" id="520822"/>
    <lineage>
        <taxon>Eukaryota</taxon>
        <taxon>Metazoa</taxon>
        <taxon>Ecdysozoa</taxon>
        <taxon>Arthropoda</taxon>
        <taxon>Hexapoda</taxon>
        <taxon>Insecta</taxon>
        <taxon>Pterygota</taxon>
        <taxon>Neoptera</taxon>
        <taxon>Endopterygota</taxon>
        <taxon>Hymenoptera</taxon>
        <taxon>Apocrita</taxon>
        <taxon>Aculeata</taxon>
        <taxon>Formicoidea</taxon>
        <taxon>Formicidae</taxon>
        <taxon>Myrmicinae</taxon>
        <taxon>Atta</taxon>
    </lineage>
</organism>
<accession>A0A195B418</accession>
<protein>
    <submittedName>
        <fullName evidence="2">Uncharacterized protein</fullName>
    </submittedName>
</protein>
<evidence type="ECO:0000313" key="3">
    <source>
        <dbReference type="Proteomes" id="UP000078540"/>
    </source>
</evidence>
<feature type="compositionally biased region" description="Basic residues" evidence="1">
    <location>
        <begin position="66"/>
        <end position="77"/>
    </location>
</feature>
<evidence type="ECO:0000256" key="1">
    <source>
        <dbReference type="SAM" id="MobiDB-lite"/>
    </source>
</evidence>
<sequence length="128" mass="14629">MLEAPYGIKKETHDCDGFNEGTLERNVIHHYAPIETRKSDWDRAVDRSTDRGGKTKRSRHSNEKRSRGHTKPVRRVTRSQNGGLNTPGHAFVFSQPLYLDLHKSTDLVDPKAQSLHLNLRGTHKFCLT</sequence>
<dbReference type="AlphaFoldDB" id="A0A195B418"/>
<dbReference type="EMBL" id="KQ976625">
    <property type="protein sequence ID" value="KYM78954.1"/>
    <property type="molecule type" value="Genomic_DNA"/>
</dbReference>
<feature type="compositionally biased region" description="Basic and acidic residues" evidence="1">
    <location>
        <begin position="39"/>
        <end position="53"/>
    </location>
</feature>
<reference evidence="2 3" key="1">
    <citation type="submission" date="2015-09" db="EMBL/GenBank/DDBJ databases">
        <title>Atta colombica WGS genome.</title>
        <authorList>
            <person name="Nygaard S."/>
            <person name="Hu H."/>
            <person name="Boomsma J."/>
            <person name="Zhang G."/>
        </authorList>
    </citation>
    <scope>NUCLEOTIDE SEQUENCE [LARGE SCALE GENOMIC DNA]</scope>
    <source>
        <strain evidence="2">Treedump-2</strain>
        <tissue evidence="2">Whole body</tissue>
    </source>
</reference>
<keyword evidence="3" id="KW-1185">Reference proteome</keyword>
<dbReference type="Proteomes" id="UP000078540">
    <property type="component" value="Unassembled WGS sequence"/>
</dbReference>
<name>A0A195B418_9HYME</name>